<gene>
    <name evidence="2" type="ORF">AAIA72_12430</name>
</gene>
<reference evidence="2" key="1">
    <citation type="submission" date="2024-05" db="EMBL/GenBank/DDBJ databases">
        <title>Genome sequencing of novel strain.</title>
        <authorList>
            <person name="Ganbat D."/>
            <person name="Ganbat S."/>
            <person name="Lee S.-J."/>
        </authorList>
    </citation>
    <scope>NUCLEOTIDE SEQUENCE</scope>
    <source>
        <strain evidence="2">SMD15-11</strain>
    </source>
</reference>
<dbReference type="AlphaFoldDB" id="A0AB39UUF3"/>
<evidence type="ECO:0000313" key="2">
    <source>
        <dbReference type="EMBL" id="XDT71610.1"/>
    </source>
</evidence>
<proteinExistence type="predicted"/>
<evidence type="ECO:0000256" key="1">
    <source>
        <dbReference type="SAM" id="MobiDB-lite"/>
    </source>
</evidence>
<protein>
    <submittedName>
        <fullName evidence="2">Type II secretion system protein</fullName>
    </submittedName>
</protein>
<dbReference type="KEGG" id="tcd:AAIA72_12430"/>
<dbReference type="EMBL" id="CP154858">
    <property type="protein sequence ID" value="XDT71610.1"/>
    <property type="molecule type" value="Genomic_DNA"/>
</dbReference>
<name>A0AB39UUF3_9GAMM</name>
<feature type="region of interest" description="Disordered" evidence="1">
    <location>
        <begin position="50"/>
        <end position="74"/>
    </location>
</feature>
<dbReference type="InterPro" id="IPR012902">
    <property type="entry name" value="N_methyl_site"/>
</dbReference>
<organism evidence="2">
    <name type="scientific">Thermohahella caldifontis</name>
    <dbReference type="NCBI Taxonomy" id="3142973"/>
    <lineage>
        <taxon>Bacteria</taxon>
        <taxon>Pseudomonadati</taxon>
        <taxon>Pseudomonadota</taxon>
        <taxon>Gammaproteobacteria</taxon>
        <taxon>Oceanospirillales</taxon>
        <taxon>Hahellaceae</taxon>
        <taxon>Thermohahella</taxon>
    </lineage>
</organism>
<accession>A0AB39UUF3</accession>
<sequence>MRTMMIDASLARGPSPGLQARNRGFTLIELVMVIVILGELQNPLYLCPHQQPSGDHSHHHRVLKSAPGSLIPTT</sequence>
<dbReference type="RefSeq" id="WP_369600637.1">
    <property type="nucleotide sequence ID" value="NZ_CP154858.1"/>
</dbReference>
<dbReference type="Pfam" id="PF07963">
    <property type="entry name" value="N_methyl"/>
    <property type="match status" value="1"/>
</dbReference>
<dbReference type="NCBIfam" id="TIGR02532">
    <property type="entry name" value="IV_pilin_GFxxxE"/>
    <property type="match status" value="1"/>
</dbReference>